<evidence type="ECO:0000313" key="1">
    <source>
        <dbReference type="EMBL" id="GHE53321.1"/>
    </source>
</evidence>
<dbReference type="AlphaFoldDB" id="A0A918ZIF0"/>
<comment type="caution">
    <text evidence="1">The sequence shown here is derived from an EMBL/GenBank/DDBJ whole genome shotgun (WGS) entry which is preliminary data.</text>
</comment>
<protein>
    <submittedName>
        <fullName evidence="1">Uncharacterized protein</fullName>
    </submittedName>
</protein>
<gene>
    <name evidence="1" type="ORF">GCM10017771_75680</name>
</gene>
<name>A0A918ZIF0_9ACTN</name>
<organism evidence="1 2">
    <name type="scientific">Streptomyces capitiformicae</name>
    <dbReference type="NCBI Taxonomy" id="2014920"/>
    <lineage>
        <taxon>Bacteria</taxon>
        <taxon>Bacillati</taxon>
        <taxon>Actinomycetota</taxon>
        <taxon>Actinomycetes</taxon>
        <taxon>Kitasatosporales</taxon>
        <taxon>Streptomycetaceae</taxon>
        <taxon>Streptomyces</taxon>
    </lineage>
</organism>
<dbReference type="EMBL" id="BNAT01000039">
    <property type="protein sequence ID" value="GHE53321.1"/>
    <property type="molecule type" value="Genomic_DNA"/>
</dbReference>
<dbReference type="PANTHER" id="PTHR40761">
    <property type="entry name" value="CONSERVED INTEGRAL MEMBRANE ALANINE VALINE AND LEUCINE RICH PROTEIN-RELATED"/>
    <property type="match status" value="1"/>
</dbReference>
<keyword evidence="2" id="KW-1185">Reference proteome</keyword>
<sequence>MLGFGFVLQQQAATHAPLGDFLSPRLLLDLIRVPRRLGGIGLVVCGRALGAIALGQGKISLVEPLLATNLVFALALPVGGPGSRWAGRAGRGSSCSRAG</sequence>
<dbReference type="PANTHER" id="PTHR40761:SF1">
    <property type="entry name" value="CONSERVED INTEGRAL MEMBRANE ALANINE VALINE AND LEUCINE RICH PROTEIN-RELATED"/>
    <property type="match status" value="1"/>
</dbReference>
<reference evidence="1" key="1">
    <citation type="journal article" date="2014" name="Int. J. Syst. Evol. Microbiol.">
        <title>Complete genome sequence of Corynebacterium casei LMG S-19264T (=DSM 44701T), isolated from a smear-ripened cheese.</title>
        <authorList>
            <consortium name="US DOE Joint Genome Institute (JGI-PGF)"/>
            <person name="Walter F."/>
            <person name="Albersmeier A."/>
            <person name="Kalinowski J."/>
            <person name="Ruckert C."/>
        </authorList>
    </citation>
    <scope>NUCLEOTIDE SEQUENCE</scope>
    <source>
        <strain evidence="1">CGMCC 4.7403</strain>
    </source>
</reference>
<reference evidence="1" key="2">
    <citation type="submission" date="2020-09" db="EMBL/GenBank/DDBJ databases">
        <authorList>
            <person name="Sun Q."/>
            <person name="Zhou Y."/>
        </authorList>
    </citation>
    <scope>NUCLEOTIDE SEQUENCE</scope>
    <source>
        <strain evidence="1">CGMCC 4.7403</strain>
    </source>
</reference>
<accession>A0A918ZIF0</accession>
<proteinExistence type="predicted"/>
<dbReference type="Proteomes" id="UP000603227">
    <property type="component" value="Unassembled WGS sequence"/>
</dbReference>
<evidence type="ECO:0000313" key="2">
    <source>
        <dbReference type="Proteomes" id="UP000603227"/>
    </source>
</evidence>